<reference evidence="1 2" key="1">
    <citation type="journal article" date="2019" name="Commun. Biol.">
        <title>The bagworm genome reveals a unique fibroin gene that provides high tensile strength.</title>
        <authorList>
            <person name="Kono N."/>
            <person name="Nakamura H."/>
            <person name="Ohtoshi R."/>
            <person name="Tomita M."/>
            <person name="Numata K."/>
            <person name="Arakawa K."/>
        </authorList>
    </citation>
    <scope>NUCLEOTIDE SEQUENCE [LARGE SCALE GENOMIC DNA]</scope>
</reference>
<protein>
    <submittedName>
        <fullName evidence="1">Uncharacterized protein</fullName>
    </submittedName>
</protein>
<evidence type="ECO:0000313" key="1">
    <source>
        <dbReference type="EMBL" id="GBP53864.1"/>
    </source>
</evidence>
<gene>
    <name evidence="1" type="ORF">EVAR_96771_1</name>
</gene>
<organism evidence="1 2">
    <name type="scientific">Eumeta variegata</name>
    <name type="common">Bagworm moth</name>
    <name type="synonym">Eumeta japonica</name>
    <dbReference type="NCBI Taxonomy" id="151549"/>
    <lineage>
        <taxon>Eukaryota</taxon>
        <taxon>Metazoa</taxon>
        <taxon>Ecdysozoa</taxon>
        <taxon>Arthropoda</taxon>
        <taxon>Hexapoda</taxon>
        <taxon>Insecta</taxon>
        <taxon>Pterygota</taxon>
        <taxon>Neoptera</taxon>
        <taxon>Endopterygota</taxon>
        <taxon>Lepidoptera</taxon>
        <taxon>Glossata</taxon>
        <taxon>Ditrysia</taxon>
        <taxon>Tineoidea</taxon>
        <taxon>Psychidae</taxon>
        <taxon>Oiketicinae</taxon>
        <taxon>Eumeta</taxon>
    </lineage>
</organism>
<sequence>MTAYRRFCFLNLNFVTNWTSEDGMPNGISGWLCWSVYLGADVSDQKVKVDIATHGHSQLHRRPRALPASRLGIGYLMEGKWAIKGGVG</sequence>
<accession>A0A4C1WUZ1</accession>
<comment type="caution">
    <text evidence="1">The sequence shown here is derived from an EMBL/GenBank/DDBJ whole genome shotgun (WGS) entry which is preliminary data.</text>
</comment>
<evidence type="ECO:0000313" key="2">
    <source>
        <dbReference type="Proteomes" id="UP000299102"/>
    </source>
</evidence>
<dbReference type="Proteomes" id="UP000299102">
    <property type="component" value="Unassembled WGS sequence"/>
</dbReference>
<dbReference type="AlphaFoldDB" id="A0A4C1WUZ1"/>
<dbReference type="EMBL" id="BGZK01000635">
    <property type="protein sequence ID" value="GBP53864.1"/>
    <property type="molecule type" value="Genomic_DNA"/>
</dbReference>
<keyword evidence="2" id="KW-1185">Reference proteome</keyword>
<name>A0A4C1WUZ1_EUMVA</name>
<proteinExistence type="predicted"/>